<sequence length="141" mass="15880">MEKILEMRRKRAALVEEARSILDKAEGEKRSLSEDEDTKYKSLVTEIETTKKAEDREMQLMGLEGEVRENAQSLKPEPEAKKDGFESLGEMMLAVRQASIPGGKMDNRLEKRTILGLNETVPSEGGFLVDKPLADELITRT</sequence>
<dbReference type="AlphaFoldDB" id="A0A0F9BNK5"/>
<comment type="subcellular location">
    <subcellularLocation>
        <location evidence="1">Virion</location>
    </subcellularLocation>
</comment>
<accession>A0A0F9BNK5</accession>
<protein>
    <recommendedName>
        <fullName evidence="4">Phage major capsid protein</fullName>
    </recommendedName>
</protein>
<feature type="non-terminal residue" evidence="3">
    <location>
        <position position="141"/>
    </location>
</feature>
<proteinExistence type="predicted"/>
<dbReference type="NCBIfam" id="TIGR01554">
    <property type="entry name" value="major_cap_HK97"/>
    <property type="match status" value="1"/>
</dbReference>
<comment type="caution">
    <text evidence="3">The sequence shown here is derived from an EMBL/GenBank/DDBJ whole genome shotgun (WGS) entry which is preliminary data.</text>
</comment>
<organism evidence="3">
    <name type="scientific">marine sediment metagenome</name>
    <dbReference type="NCBI Taxonomy" id="412755"/>
    <lineage>
        <taxon>unclassified sequences</taxon>
        <taxon>metagenomes</taxon>
        <taxon>ecological metagenomes</taxon>
    </lineage>
</organism>
<evidence type="ECO:0000313" key="3">
    <source>
        <dbReference type="EMBL" id="KKL23445.1"/>
    </source>
</evidence>
<dbReference type="GO" id="GO:0044423">
    <property type="term" value="C:virion component"/>
    <property type="evidence" value="ECO:0007669"/>
    <property type="project" value="UniProtKB-KW"/>
</dbReference>
<name>A0A0F9BNK5_9ZZZZ</name>
<keyword evidence="2" id="KW-0946">Virion</keyword>
<evidence type="ECO:0008006" key="4">
    <source>
        <dbReference type="Google" id="ProtNLM"/>
    </source>
</evidence>
<dbReference type="InterPro" id="IPR024455">
    <property type="entry name" value="Phage_capsid"/>
</dbReference>
<evidence type="ECO:0000256" key="1">
    <source>
        <dbReference type="ARBA" id="ARBA00004328"/>
    </source>
</evidence>
<gene>
    <name evidence="3" type="ORF">LCGC14_2425320</name>
</gene>
<evidence type="ECO:0000256" key="2">
    <source>
        <dbReference type="ARBA" id="ARBA00022844"/>
    </source>
</evidence>
<reference evidence="3" key="1">
    <citation type="journal article" date="2015" name="Nature">
        <title>Complex archaea that bridge the gap between prokaryotes and eukaryotes.</title>
        <authorList>
            <person name="Spang A."/>
            <person name="Saw J.H."/>
            <person name="Jorgensen S.L."/>
            <person name="Zaremba-Niedzwiedzka K."/>
            <person name="Martijn J."/>
            <person name="Lind A.E."/>
            <person name="van Eijk R."/>
            <person name="Schleper C."/>
            <person name="Guy L."/>
            <person name="Ettema T.J."/>
        </authorList>
    </citation>
    <scope>NUCLEOTIDE SEQUENCE</scope>
</reference>
<dbReference type="EMBL" id="LAZR01036971">
    <property type="protein sequence ID" value="KKL23445.1"/>
    <property type="molecule type" value="Genomic_DNA"/>
</dbReference>